<dbReference type="GO" id="GO:0005840">
    <property type="term" value="C:ribosome"/>
    <property type="evidence" value="ECO:0007669"/>
    <property type="project" value="UniProtKB-KW"/>
</dbReference>
<protein>
    <recommendedName>
        <fullName evidence="5">Ribosomal protein L9 domain-containing protein</fullName>
    </recommendedName>
</protein>
<dbReference type="Proteomes" id="UP000242519">
    <property type="component" value="Unassembled WGS sequence"/>
</dbReference>
<dbReference type="SUPFAM" id="SSF55658">
    <property type="entry name" value="L9 N-domain-like"/>
    <property type="match status" value="1"/>
</dbReference>
<feature type="region of interest" description="Disordered" evidence="4">
    <location>
        <begin position="107"/>
        <end position="136"/>
    </location>
</feature>
<proteinExistence type="inferred from homology"/>
<accession>A0A218ZES2</accession>
<gene>
    <name evidence="6" type="ORF">B2J93_893</name>
</gene>
<dbReference type="InterPro" id="IPR020070">
    <property type="entry name" value="Ribosomal_bL9_N"/>
</dbReference>
<evidence type="ECO:0000256" key="3">
    <source>
        <dbReference type="ARBA" id="ARBA00023274"/>
    </source>
</evidence>
<comment type="caution">
    <text evidence="6">The sequence shown here is derived from an EMBL/GenBank/DDBJ whole genome shotgun (WGS) entry which is preliminary data.</text>
</comment>
<dbReference type="InterPro" id="IPR036935">
    <property type="entry name" value="Ribosomal_bL9_N_sf"/>
</dbReference>
<keyword evidence="2" id="KW-0689">Ribosomal protein</keyword>
<evidence type="ECO:0000259" key="5">
    <source>
        <dbReference type="Pfam" id="PF01281"/>
    </source>
</evidence>
<dbReference type="InParanoid" id="A0A218ZES2"/>
<evidence type="ECO:0000256" key="1">
    <source>
        <dbReference type="ARBA" id="ARBA00010605"/>
    </source>
</evidence>
<organism evidence="6 7">
    <name type="scientific">Diplocarpon coronariae</name>
    <dbReference type="NCBI Taxonomy" id="2795749"/>
    <lineage>
        <taxon>Eukaryota</taxon>
        <taxon>Fungi</taxon>
        <taxon>Dikarya</taxon>
        <taxon>Ascomycota</taxon>
        <taxon>Pezizomycotina</taxon>
        <taxon>Leotiomycetes</taxon>
        <taxon>Helotiales</taxon>
        <taxon>Drepanopezizaceae</taxon>
        <taxon>Diplocarpon</taxon>
    </lineage>
</organism>
<dbReference type="EMBL" id="MZNU01000060">
    <property type="protein sequence ID" value="OWP05775.1"/>
    <property type="molecule type" value="Genomic_DNA"/>
</dbReference>
<evidence type="ECO:0000256" key="2">
    <source>
        <dbReference type="ARBA" id="ARBA00022980"/>
    </source>
</evidence>
<name>A0A218ZES2_9HELO</name>
<dbReference type="GO" id="GO:1990904">
    <property type="term" value="C:ribonucleoprotein complex"/>
    <property type="evidence" value="ECO:0007669"/>
    <property type="project" value="UniProtKB-KW"/>
</dbReference>
<evidence type="ECO:0000313" key="7">
    <source>
        <dbReference type="Proteomes" id="UP000242519"/>
    </source>
</evidence>
<dbReference type="STRING" id="503106.A0A218ZES2"/>
<comment type="similarity">
    <text evidence="1">Belongs to the bacterial ribosomal protein bL9 family.</text>
</comment>
<feature type="compositionally biased region" description="Basic and acidic residues" evidence="4">
    <location>
        <begin position="107"/>
        <end position="124"/>
    </location>
</feature>
<dbReference type="GO" id="GO:0006412">
    <property type="term" value="P:translation"/>
    <property type="evidence" value="ECO:0007669"/>
    <property type="project" value="InterPro"/>
</dbReference>
<evidence type="ECO:0000313" key="6">
    <source>
        <dbReference type="EMBL" id="OWP05775.1"/>
    </source>
</evidence>
<dbReference type="Gene3D" id="3.10.430.100">
    <property type="entry name" value="Ribosomal protein L9, C-terminal domain"/>
    <property type="match status" value="1"/>
</dbReference>
<feature type="domain" description="Ribosomal protein L9" evidence="5">
    <location>
        <begin position="47"/>
        <end position="93"/>
    </location>
</feature>
<dbReference type="InterPro" id="IPR036791">
    <property type="entry name" value="Ribosomal_bL9_C_sf"/>
</dbReference>
<dbReference type="AlphaFoldDB" id="A0A218ZES2"/>
<dbReference type="InterPro" id="IPR009027">
    <property type="entry name" value="Ribosomal_bL9/RNase_H1_N"/>
</dbReference>
<dbReference type="OrthoDB" id="5555409at2759"/>
<dbReference type="InterPro" id="IPR000244">
    <property type="entry name" value="Ribosomal_bL9"/>
</dbReference>
<dbReference type="Gene3D" id="3.40.5.10">
    <property type="entry name" value="Ribosomal protein L9, N-terminal domain"/>
    <property type="match status" value="1"/>
</dbReference>
<dbReference type="Pfam" id="PF01281">
    <property type="entry name" value="Ribosomal_L9_N"/>
    <property type="match status" value="1"/>
</dbReference>
<reference evidence="6 7" key="1">
    <citation type="submission" date="2017-04" db="EMBL/GenBank/DDBJ databases">
        <title>Draft genome sequence of Marssonina coronaria NL1: causal agent of apple blotch.</title>
        <authorList>
            <person name="Cheng Q."/>
        </authorList>
    </citation>
    <scope>NUCLEOTIDE SEQUENCE [LARGE SCALE GENOMIC DNA]</scope>
    <source>
        <strain evidence="6 7">NL1</strain>
    </source>
</reference>
<dbReference type="PANTHER" id="PTHR21368">
    <property type="entry name" value="50S RIBOSOMAL PROTEIN L9"/>
    <property type="match status" value="1"/>
</dbReference>
<keyword evidence="7" id="KW-1185">Reference proteome</keyword>
<sequence>MASPLVSKAPKCMSCVRRVARSLGDALNLSTSQQVRGKKKLAKVSTVKVHLLQNIPGYGRRGSVIPVTAGVMRNIWFPKKMAEYLTLQRIAELGIKNHSGLERDSAFRSNAERKLEKQKEREQNDAPEPLLDMEIEPPEEPAPQVELELLSPSQATSIVDQLLPANLDFYRTPIAEPSTPTKRVSPSIPTTSTISAAATKAEAKGGIAKNAPIYGSVSTLDIAANLKAILAEDEDGARVVLSPENITFVDEMDEKGKVKHLGVFEIDIQLDGATESLRRTIKVNVQEGS</sequence>
<dbReference type="GO" id="GO:0003735">
    <property type="term" value="F:structural constituent of ribosome"/>
    <property type="evidence" value="ECO:0007669"/>
    <property type="project" value="InterPro"/>
</dbReference>
<keyword evidence="3" id="KW-0687">Ribonucleoprotein</keyword>
<evidence type="ECO:0000256" key="4">
    <source>
        <dbReference type="SAM" id="MobiDB-lite"/>
    </source>
</evidence>